<dbReference type="EMBL" id="JABCKV010000252">
    <property type="protein sequence ID" value="KAG5641759.1"/>
    <property type="molecule type" value="Genomic_DNA"/>
</dbReference>
<reference evidence="1" key="2">
    <citation type="submission" date="2021-10" db="EMBL/GenBank/DDBJ databases">
        <title>Phylogenomics reveals ancestral predisposition of the termite-cultivated fungus Termitomyces towards a domesticated lifestyle.</title>
        <authorList>
            <person name="Auxier B."/>
            <person name="Grum-Grzhimaylo A."/>
            <person name="Cardenas M.E."/>
            <person name="Lodge J.D."/>
            <person name="Laessoe T."/>
            <person name="Pedersen O."/>
            <person name="Smith M.E."/>
            <person name="Kuyper T.W."/>
            <person name="Franco-Molano E.A."/>
            <person name="Baroni T.J."/>
            <person name="Aanen D.K."/>
        </authorList>
    </citation>
    <scope>NUCLEOTIDE SEQUENCE</scope>
    <source>
        <strain evidence="1">AP01</strain>
        <tissue evidence="1">Mycelium</tissue>
    </source>
</reference>
<comment type="caution">
    <text evidence="1">The sequence shown here is derived from an EMBL/GenBank/DDBJ whole genome shotgun (WGS) entry which is preliminary data.</text>
</comment>
<accession>A0A9P7KA55</accession>
<dbReference type="OrthoDB" id="3059792at2759"/>
<keyword evidence="2" id="KW-1185">Reference proteome</keyword>
<name>A0A9P7KA55_9AGAR</name>
<gene>
    <name evidence="1" type="ORF">DXG03_004271</name>
</gene>
<protein>
    <submittedName>
        <fullName evidence="1">Uncharacterized protein</fullName>
    </submittedName>
</protein>
<organism evidence="1 2">
    <name type="scientific">Asterophora parasitica</name>
    <dbReference type="NCBI Taxonomy" id="117018"/>
    <lineage>
        <taxon>Eukaryota</taxon>
        <taxon>Fungi</taxon>
        <taxon>Dikarya</taxon>
        <taxon>Basidiomycota</taxon>
        <taxon>Agaricomycotina</taxon>
        <taxon>Agaricomycetes</taxon>
        <taxon>Agaricomycetidae</taxon>
        <taxon>Agaricales</taxon>
        <taxon>Tricholomatineae</taxon>
        <taxon>Lyophyllaceae</taxon>
        <taxon>Asterophora</taxon>
    </lineage>
</organism>
<feature type="non-terminal residue" evidence="1">
    <location>
        <position position="1"/>
    </location>
</feature>
<proteinExistence type="predicted"/>
<sequence length="325" mass="36894">MQAIQTLPGSSDTSIYCVIDEAQFAADTYQAAFVNQDSTKHRPVLRAMLATWISLDFKFIITGTSLNYNIVVDALSSSIAKEAALNTGVTDASTMFDEKKVCSYLREFLPPAYWDSPSRRELIRRAGYWLLGRITFFTPRDGGSFEDEEAQLNPMYVSRLCPFDFLRAQNLSKIYSKPNLLRNVQRMVYHRLTSGSVDFLEDKLVIIDTAMVECGFARYPAPDAPPVIDEPLAYLAADHWISTMGENWVQRHHYFVEHIGHNTPTTNGYELYVASRLADDFRNFTPLSKHFDLVTPSETSTGLYQRNARLVSRWTDALGRPNFAP</sequence>
<dbReference type="AlphaFoldDB" id="A0A9P7KA55"/>
<dbReference type="Proteomes" id="UP000775547">
    <property type="component" value="Unassembled WGS sequence"/>
</dbReference>
<evidence type="ECO:0000313" key="2">
    <source>
        <dbReference type="Proteomes" id="UP000775547"/>
    </source>
</evidence>
<reference evidence="1" key="1">
    <citation type="submission" date="2020-07" db="EMBL/GenBank/DDBJ databases">
        <authorList>
            <person name="Nieuwenhuis M."/>
            <person name="Van De Peppel L.J.J."/>
        </authorList>
    </citation>
    <scope>NUCLEOTIDE SEQUENCE</scope>
    <source>
        <strain evidence="1">AP01</strain>
        <tissue evidence="1">Mycelium</tissue>
    </source>
</reference>
<evidence type="ECO:0000313" key="1">
    <source>
        <dbReference type="EMBL" id="KAG5641759.1"/>
    </source>
</evidence>